<dbReference type="PANTHER" id="PTHR30508:SF1">
    <property type="entry name" value="UPF0051 PROTEIN ABCI8, CHLOROPLASTIC-RELATED"/>
    <property type="match status" value="1"/>
</dbReference>
<sequence>MAEQKQQIEDFVPKEYSAGFISDIESDSLPPGLSEETVREISRIKGEPEFLLEWRLKAYRHWLTLETPEWAHVHYPEIDYQAISYYSAPKKKTDGPKSLDEVDPELLRTYEKLGVPLAERARLAGVAVDAVFDSVSVANTFQDKLAEEGIIFMPFSKAVHAYPELIKKYLGSVVPYKDNFYAALNSAVFSDGSFVYIPKGTRCPMELSTYFRINAANTGQFERTLIVADDDSYVSYLEGCTAPMRDENQLHAAVVELVAHDRAQIKYSTVQNWYPGDENGRGGIFNFVTKRAACRGESSKVSWTQVETGSAITWKYPSVILQGDNSVGEFYSVAVTNNMQQADTGTKMIHLGKNTTSTVISKGISAGRSQNAYRGLVRMGPNAENARNYTECDSLLIGDVSAAHTFPYIEVKNPTAQVEHEASTSKISEDQLFYCKQRGLDLEDAVSMIVNGFCKQVIRELPMEFAVEAQNLLGLSLEGSVG</sequence>
<dbReference type="AlphaFoldDB" id="A0A0F9S9Z3"/>
<feature type="domain" description="SUF system FeS cluster assembly SufBD core" evidence="2">
    <location>
        <begin position="211"/>
        <end position="453"/>
    </location>
</feature>
<evidence type="ECO:0000256" key="1">
    <source>
        <dbReference type="ARBA" id="ARBA00043967"/>
    </source>
</evidence>
<dbReference type="InterPro" id="IPR055346">
    <property type="entry name" value="Fe-S_cluster_assembly_SufBD"/>
</dbReference>
<gene>
    <name evidence="4" type="ORF">LCGC14_0800100</name>
</gene>
<name>A0A0F9S9Z3_9ZZZZ</name>
<protein>
    <recommendedName>
        <fullName evidence="5">Fe-S cluster assembly protein SufB</fullName>
    </recommendedName>
</protein>
<dbReference type="InterPro" id="IPR010231">
    <property type="entry name" value="SUF_FeS_clus_asmbl_SufB"/>
</dbReference>
<proteinExistence type="inferred from homology"/>
<dbReference type="NCBIfam" id="NF008773">
    <property type="entry name" value="PRK11814.1"/>
    <property type="match status" value="1"/>
</dbReference>
<evidence type="ECO:0000259" key="3">
    <source>
        <dbReference type="Pfam" id="PF19295"/>
    </source>
</evidence>
<dbReference type="PANTHER" id="PTHR30508">
    <property type="entry name" value="FES CLUSTER ASSEMBLY PROTEIN SUF"/>
    <property type="match status" value="1"/>
</dbReference>
<comment type="similarity">
    <text evidence="1">Belongs to the iron-sulfur cluster assembly SufBD family.</text>
</comment>
<evidence type="ECO:0008006" key="5">
    <source>
        <dbReference type="Google" id="ProtNLM"/>
    </source>
</evidence>
<dbReference type="Pfam" id="PF01458">
    <property type="entry name" value="SUFBD_core"/>
    <property type="match status" value="1"/>
</dbReference>
<dbReference type="InterPro" id="IPR037284">
    <property type="entry name" value="SUF_FeS_clus_asmbl_SufBD_sf"/>
</dbReference>
<organism evidence="4">
    <name type="scientific">marine sediment metagenome</name>
    <dbReference type="NCBI Taxonomy" id="412755"/>
    <lineage>
        <taxon>unclassified sequences</taxon>
        <taxon>metagenomes</taxon>
        <taxon>ecological metagenomes</taxon>
    </lineage>
</organism>
<evidence type="ECO:0000259" key="2">
    <source>
        <dbReference type="Pfam" id="PF01458"/>
    </source>
</evidence>
<evidence type="ECO:0000313" key="4">
    <source>
        <dbReference type="EMBL" id="KKN33801.1"/>
    </source>
</evidence>
<dbReference type="InterPro" id="IPR000825">
    <property type="entry name" value="SUF_FeS_clus_asmbl_SufBD_core"/>
</dbReference>
<comment type="caution">
    <text evidence="4">The sequence shown here is derived from an EMBL/GenBank/DDBJ whole genome shotgun (WGS) entry which is preliminary data.</text>
</comment>
<dbReference type="GO" id="GO:0016226">
    <property type="term" value="P:iron-sulfur cluster assembly"/>
    <property type="evidence" value="ECO:0007669"/>
    <property type="project" value="InterPro"/>
</dbReference>
<dbReference type="Pfam" id="PF19295">
    <property type="entry name" value="SufBD_N"/>
    <property type="match status" value="1"/>
</dbReference>
<dbReference type="InterPro" id="IPR045595">
    <property type="entry name" value="SufBD_N"/>
</dbReference>
<feature type="domain" description="SUF system FeS cluster assembly SufBD N-terminal" evidence="3">
    <location>
        <begin position="142"/>
        <end position="202"/>
    </location>
</feature>
<reference evidence="4" key="1">
    <citation type="journal article" date="2015" name="Nature">
        <title>Complex archaea that bridge the gap between prokaryotes and eukaryotes.</title>
        <authorList>
            <person name="Spang A."/>
            <person name="Saw J.H."/>
            <person name="Jorgensen S.L."/>
            <person name="Zaremba-Niedzwiedzka K."/>
            <person name="Martijn J."/>
            <person name="Lind A.E."/>
            <person name="van Eijk R."/>
            <person name="Schleper C."/>
            <person name="Guy L."/>
            <person name="Ettema T.J."/>
        </authorList>
    </citation>
    <scope>NUCLEOTIDE SEQUENCE</scope>
</reference>
<dbReference type="SUPFAM" id="SSF101960">
    <property type="entry name" value="Stabilizer of iron transporter SufD"/>
    <property type="match status" value="1"/>
</dbReference>
<accession>A0A0F9S9Z3</accession>
<dbReference type="NCBIfam" id="TIGR01980">
    <property type="entry name" value="sufB"/>
    <property type="match status" value="1"/>
</dbReference>
<dbReference type="EMBL" id="LAZR01002150">
    <property type="protein sequence ID" value="KKN33801.1"/>
    <property type="molecule type" value="Genomic_DNA"/>
</dbReference>